<sequence>MLNIDESVNMYGNVEREGKKILTLNANFNLNRAFNVSVSILDEESVKKDKENIQKQVDEFIKNVKEKASELGYEITV</sequence>
<keyword evidence="1" id="KW-0175">Coiled coil</keyword>
<dbReference type="RefSeq" id="WP_128993004.1">
    <property type="nucleotide sequence ID" value="NZ_QMAU01000022.1"/>
</dbReference>
<accession>A0ABY0EQP4</accession>
<evidence type="ECO:0000256" key="1">
    <source>
        <dbReference type="SAM" id="Coils"/>
    </source>
</evidence>
<feature type="coiled-coil region" evidence="1">
    <location>
        <begin position="43"/>
        <end position="70"/>
    </location>
</feature>
<dbReference type="EMBL" id="QMAU01000022">
    <property type="protein sequence ID" value="RXI57403.1"/>
    <property type="molecule type" value="Genomic_DNA"/>
</dbReference>
<gene>
    <name evidence="2" type="ORF">DP131_05225</name>
</gene>
<organism evidence="2 3">
    <name type="scientific">Clostridium tetani</name>
    <dbReference type="NCBI Taxonomy" id="1513"/>
    <lineage>
        <taxon>Bacteria</taxon>
        <taxon>Bacillati</taxon>
        <taxon>Bacillota</taxon>
        <taxon>Clostridia</taxon>
        <taxon>Eubacteriales</taxon>
        <taxon>Clostridiaceae</taxon>
        <taxon>Clostridium</taxon>
    </lineage>
</organism>
<reference evidence="2 3" key="1">
    <citation type="submission" date="2018-06" db="EMBL/GenBank/DDBJ databases">
        <title>Genome conservation of Clostridium tetani.</title>
        <authorList>
            <person name="Bruggemann H."/>
            <person name="Popoff M.R."/>
        </authorList>
    </citation>
    <scope>NUCLEOTIDE SEQUENCE [LARGE SCALE GENOMIC DNA]</scope>
    <source>
        <strain evidence="2 3">63.05</strain>
    </source>
</reference>
<dbReference type="Proteomes" id="UP000290273">
    <property type="component" value="Unassembled WGS sequence"/>
</dbReference>
<evidence type="ECO:0000313" key="3">
    <source>
        <dbReference type="Proteomes" id="UP000290273"/>
    </source>
</evidence>
<name>A0ABY0EQP4_CLOTA</name>
<comment type="caution">
    <text evidence="2">The sequence shown here is derived from an EMBL/GenBank/DDBJ whole genome shotgun (WGS) entry which is preliminary data.</text>
</comment>
<evidence type="ECO:0000313" key="2">
    <source>
        <dbReference type="EMBL" id="RXI57403.1"/>
    </source>
</evidence>
<proteinExistence type="predicted"/>
<protein>
    <submittedName>
        <fullName evidence="2">Uncharacterized protein</fullName>
    </submittedName>
</protein>